<dbReference type="EMBL" id="CAJPVJ010018502">
    <property type="protein sequence ID" value="CAG2176993.1"/>
    <property type="molecule type" value="Genomic_DNA"/>
</dbReference>
<evidence type="ECO:0000313" key="5">
    <source>
        <dbReference type="Proteomes" id="UP000728032"/>
    </source>
</evidence>
<dbReference type="EMBL" id="OC933327">
    <property type="protein sequence ID" value="CAD7659855.1"/>
    <property type="molecule type" value="Genomic_DNA"/>
</dbReference>
<evidence type="ECO:0000259" key="3">
    <source>
        <dbReference type="PROSITE" id="PS50015"/>
    </source>
</evidence>
<feature type="domain" description="Saposin B-type" evidence="3">
    <location>
        <begin position="311"/>
        <end position="370"/>
    </location>
</feature>
<keyword evidence="2" id="KW-0325">Glycoprotein</keyword>
<keyword evidence="1" id="KW-1015">Disulfide bond</keyword>
<gene>
    <name evidence="4" type="ORF">ONB1V03_LOCUS16426</name>
</gene>
<dbReference type="OrthoDB" id="69496at2759"/>
<organism evidence="4">
    <name type="scientific">Oppiella nova</name>
    <dbReference type="NCBI Taxonomy" id="334625"/>
    <lineage>
        <taxon>Eukaryota</taxon>
        <taxon>Metazoa</taxon>
        <taxon>Ecdysozoa</taxon>
        <taxon>Arthropoda</taxon>
        <taxon>Chelicerata</taxon>
        <taxon>Arachnida</taxon>
        <taxon>Acari</taxon>
        <taxon>Acariformes</taxon>
        <taxon>Sarcoptiformes</taxon>
        <taxon>Oribatida</taxon>
        <taxon>Brachypylina</taxon>
        <taxon>Oppioidea</taxon>
        <taxon>Oppiidae</taxon>
        <taxon>Oppiella</taxon>
    </lineage>
</organism>
<sequence>MFTNVNKDSFCNEISACGGDTNDNNMVTPSVTDDPSCNFCVTVVTNIKDIVSGGPTELEVKYFVEDACHYLGSFENECVSLADEYLDTLFAYIRQSLQPQKFCQSIGACNTTVAAIQTNRVADISEVVNIFPAQMPLTPLTNAEPIERADDMECIICKRIVKYVVDELKDNRTEEAIIEALQRISDDMECIICKRIVKYVVDELKDNRTEEAIIEALQRICSLFPQKDRTKCNAFIDQYANELIHILVEEGDPDLACTLLGVCVPSSVWKALQRPEDEREGLKNETKTAIKWSEVEVESVSIESTSDSVNKNKLCFECELLMHFIQNELYDYKNEEQIEDFIEHKLCPRMQVVITKEACDTFIQQYGPQV</sequence>
<feature type="domain" description="Saposin B-type" evidence="3">
    <location>
        <begin position="186"/>
        <end position="267"/>
    </location>
</feature>
<name>A0A7R9MHE5_9ACAR</name>
<dbReference type="Proteomes" id="UP000728032">
    <property type="component" value="Unassembled WGS sequence"/>
</dbReference>
<dbReference type="SMART" id="SM00741">
    <property type="entry name" value="SapB"/>
    <property type="match status" value="2"/>
</dbReference>
<feature type="non-terminal residue" evidence="4">
    <location>
        <position position="1"/>
    </location>
</feature>
<proteinExistence type="predicted"/>
<dbReference type="Pfam" id="PF03489">
    <property type="entry name" value="SapB_2"/>
    <property type="match status" value="2"/>
</dbReference>
<keyword evidence="5" id="KW-1185">Reference proteome</keyword>
<dbReference type="InterPro" id="IPR051428">
    <property type="entry name" value="Sphingo_Act-Surfact_Prot"/>
</dbReference>
<dbReference type="InterPro" id="IPR007856">
    <property type="entry name" value="SapB_1"/>
</dbReference>
<dbReference type="PANTHER" id="PTHR11480">
    <property type="entry name" value="SAPOSIN-RELATED"/>
    <property type="match status" value="1"/>
</dbReference>
<dbReference type="PROSITE" id="PS50015">
    <property type="entry name" value="SAP_B"/>
    <property type="match status" value="3"/>
</dbReference>
<evidence type="ECO:0000313" key="4">
    <source>
        <dbReference type="EMBL" id="CAD7659855.1"/>
    </source>
</evidence>
<evidence type="ECO:0000256" key="1">
    <source>
        <dbReference type="ARBA" id="ARBA00023157"/>
    </source>
</evidence>
<dbReference type="InterPro" id="IPR011001">
    <property type="entry name" value="Saposin-like"/>
</dbReference>
<accession>A0A7R9MHE5</accession>
<dbReference type="GO" id="GO:0006629">
    <property type="term" value="P:lipid metabolic process"/>
    <property type="evidence" value="ECO:0007669"/>
    <property type="project" value="InterPro"/>
</dbReference>
<feature type="domain" description="Saposin B-type" evidence="3">
    <location>
        <begin position="33"/>
        <end position="113"/>
    </location>
</feature>
<dbReference type="SUPFAM" id="SSF47862">
    <property type="entry name" value="Saposin"/>
    <property type="match status" value="4"/>
</dbReference>
<dbReference type="AlphaFoldDB" id="A0A7R9MHE5"/>
<dbReference type="InterPro" id="IPR008138">
    <property type="entry name" value="SapB_2"/>
</dbReference>
<evidence type="ECO:0000256" key="2">
    <source>
        <dbReference type="ARBA" id="ARBA00023180"/>
    </source>
</evidence>
<dbReference type="InterPro" id="IPR008139">
    <property type="entry name" value="SaposinB_dom"/>
</dbReference>
<dbReference type="Gene3D" id="1.10.225.10">
    <property type="entry name" value="Saposin-like"/>
    <property type="match status" value="4"/>
</dbReference>
<dbReference type="Pfam" id="PF05184">
    <property type="entry name" value="SapB_1"/>
    <property type="match status" value="3"/>
</dbReference>
<reference evidence="4" key="1">
    <citation type="submission" date="2020-11" db="EMBL/GenBank/DDBJ databases">
        <authorList>
            <person name="Tran Van P."/>
        </authorList>
    </citation>
    <scope>NUCLEOTIDE SEQUENCE</scope>
</reference>
<protein>
    <recommendedName>
        <fullName evidence="3">Saposin B-type domain-containing protein</fullName>
    </recommendedName>
</protein>